<evidence type="ECO:0000313" key="2">
    <source>
        <dbReference type="Proteomes" id="UP000249091"/>
    </source>
</evidence>
<dbReference type="AlphaFoldDB" id="A0A2X4U338"/>
<dbReference type="SUPFAM" id="SSF141571">
    <property type="entry name" value="Pentapeptide repeat-like"/>
    <property type="match status" value="1"/>
</dbReference>
<dbReference type="InterPro" id="IPR001646">
    <property type="entry name" value="5peptide_repeat"/>
</dbReference>
<dbReference type="KEGG" id="rcr:NCTC10994_01053"/>
<dbReference type="STRING" id="1219011.GCA_001895045_00771"/>
<accession>A0A2X4U338</accession>
<proteinExistence type="predicted"/>
<protein>
    <submittedName>
        <fullName evidence="1">Pentapeptide repeat-containing protein</fullName>
    </submittedName>
</protein>
<evidence type="ECO:0000313" key="1">
    <source>
        <dbReference type="EMBL" id="SQI29498.1"/>
    </source>
</evidence>
<name>A0A2X4U338_9NOCA</name>
<dbReference type="Gene3D" id="2.160.20.80">
    <property type="entry name" value="E3 ubiquitin-protein ligase SopA"/>
    <property type="match status" value="1"/>
</dbReference>
<keyword evidence="2" id="KW-1185">Reference proteome</keyword>
<sequence length="277" mass="30191">MPVDVPLSSPLKADCAHCFALCCNAFGFSRSSDFPVDKPAGAPCPNLGPGHSCRIHRSLRTRGFRGCTVFDCFGAGQAVSQRLFDGTEPDRPEDRRKMFDAFTIMRQLHEMLWHLEEAQMRTFDPDAARAAQDLATLVATTSRAHLDDLRSTDMDSLHSRIALTLREISEEVRAAYRADGRDPFPEAHAGADLAGRDLRSDNLCGADLRSSCLIAADLRENTAAGVDLLGADLRDARIEGADLSTALFVTQPQINAARGNSDTALPRRLSAPAHWSN</sequence>
<dbReference type="EMBL" id="LS483468">
    <property type="protein sequence ID" value="SQI29498.1"/>
    <property type="molecule type" value="Genomic_DNA"/>
</dbReference>
<reference evidence="1 2" key="1">
    <citation type="submission" date="2018-06" db="EMBL/GenBank/DDBJ databases">
        <authorList>
            <consortium name="Pathogen Informatics"/>
            <person name="Doyle S."/>
        </authorList>
    </citation>
    <scope>NUCLEOTIDE SEQUENCE [LARGE SCALE GENOMIC DNA]</scope>
    <source>
        <strain evidence="1 2">NCTC10994</strain>
    </source>
</reference>
<gene>
    <name evidence="1" type="ORF">NCTC10994_01053</name>
</gene>
<dbReference type="Proteomes" id="UP000249091">
    <property type="component" value="Chromosome 1"/>
</dbReference>
<organism evidence="1 2">
    <name type="scientific">Rhodococcus coprophilus</name>
    <dbReference type="NCBI Taxonomy" id="38310"/>
    <lineage>
        <taxon>Bacteria</taxon>
        <taxon>Bacillati</taxon>
        <taxon>Actinomycetota</taxon>
        <taxon>Actinomycetes</taxon>
        <taxon>Mycobacteriales</taxon>
        <taxon>Nocardiaceae</taxon>
        <taxon>Rhodococcus</taxon>
    </lineage>
</organism>
<dbReference type="Pfam" id="PF00805">
    <property type="entry name" value="Pentapeptide"/>
    <property type="match status" value="1"/>
</dbReference>